<gene>
    <name evidence="1" type="primary">glvR</name>
    <name evidence="1" type="ORF">rsdtw13_27920</name>
</gene>
<name>A0ACB5RF86_9CLOT</name>
<proteinExistence type="predicted"/>
<reference evidence="1" key="1">
    <citation type="journal article" date="2025" name="Int. J. Syst. Evol. Microbiol.">
        <title>Inconstantimicrobium mannanitabidum sp. nov., a novel member of the family Clostridiaceae isolated from anoxic soil under the treatment of reductive soil disinfestation.</title>
        <authorList>
            <person name="Ueki A."/>
            <person name="Tonouchi A."/>
            <person name="Honma S."/>
            <person name="Kaku N."/>
            <person name="Ueki K."/>
        </authorList>
    </citation>
    <scope>NUCLEOTIDE SEQUENCE</scope>
    <source>
        <strain evidence="1">TW13</strain>
    </source>
</reference>
<dbReference type="Proteomes" id="UP001058074">
    <property type="component" value="Unassembled WGS sequence"/>
</dbReference>
<keyword evidence="2" id="KW-1185">Reference proteome</keyword>
<protein>
    <submittedName>
        <fullName evidence="1">RpiR family transcriptional regulator</fullName>
    </submittedName>
</protein>
<evidence type="ECO:0000313" key="1">
    <source>
        <dbReference type="EMBL" id="GKX67534.1"/>
    </source>
</evidence>
<organism evidence="1 2">
    <name type="scientific">Inconstantimicrobium mannanitabidum</name>
    <dbReference type="NCBI Taxonomy" id="1604901"/>
    <lineage>
        <taxon>Bacteria</taxon>
        <taxon>Bacillati</taxon>
        <taxon>Bacillota</taxon>
        <taxon>Clostridia</taxon>
        <taxon>Eubacteriales</taxon>
        <taxon>Clostridiaceae</taxon>
        <taxon>Inconstantimicrobium</taxon>
    </lineage>
</organism>
<accession>A0ACB5RF86</accession>
<dbReference type="EMBL" id="BROD01000001">
    <property type="protein sequence ID" value="GKX67534.1"/>
    <property type="molecule type" value="Genomic_DNA"/>
</dbReference>
<comment type="caution">
    <text evidence="1">The sequence shown here is derived from an EMBL/GenBank/DDBJ whole genome shotgun (WGS) entry which is preliminary data.</text>
</comment>
<evidence type="ECO:0000313" key="2">
    <source>
        <dbReference type="Proteomes" id="UP001058074"/>
    </source>
</evidence>
<sequence>MLISNKLESIDTLSKSEEILANYILSQKENIENLSTKDLANATYTSPSTVVRLSQKLGFSGWNEFKEKYLEELQYLNNHFSNVDPDFPFEAHDTLMNIASKVAHLASNSIEDTLSLIKNDVLQKAVHLLCKAQIINVYGISNSLLMAYDFKHKMLRINRHVEIMNLPGEQYIVASNSSQINCAILISYSGESKEVIKIAEMLKARNTPIIVLTSIGENSLTAFADCIFSISTREKLYSKISTYSSNASIHLILDILYSCVFKMNYNYNLNYKAGISKDIDERFAKSNLLKEEWSKL</sequence>